<dbReference type="EMBL" id="VEVQ02000007">
    <property type="protein sequence ID" value="NHN26330.1"/>
    <property type="molecule type" value="Genomic_DNA"/>
</dbReference>
<protein>
    <recommendedName>
        <fullName evidence="1">Thiopeptide-type bacteriocin biosynthesis domain-containing protein</fullName>
    </recommendedName>
</protein>
<reference evidence="2 3" key="2">
    <citation type="submission" date="2019-05" db="EMBL/GenBank/DDBJ databases">
        <authorList>
            <person name="Lianzixin W."/>
        </authorList>
    </citation>
    <scope>NUCLEOTIDE SEQUENCE [LARGE SCALE GENOMIC DNA]</scope>
    <source>
        <strain evidence="2 3">EC11</strain>
    </source>
</reference>
<evidence type="ECO:0000259" key="1">
    <source>
        <dbReference type="Pfam" id="PF14028"/>
    </source>
</evidence>
<name>A0ABX0IR75_9FLAO</name>
<reference evidence="3" key="1">
    <citation type="submission" date="2019-05" db="EMBL/GenBank/DDBJ databases">
        <title>Flavobacterium profundi sp. nov., isolated from a deep-sea seamount.</title>
        <authorList>
            <person name="Zhang D.-C."/>
        </authorList>
    </citation>
    <scope>NUCLEOTIDE SEQUENCE [LARGE SCALE GENOMIC DNA]</scope>
    <source>
        <strain evidence="3">EC11</strain>
    </source>
</reference>
<gene>
    <name evidence="2" type="ORF">FIA58_011630</name>
</gene>
<dbReference type="Pfam" id="PF14028">
    <property type="entry name" value="Lant_dehydr_C"/>
    <property type="match status" value="1"/>
</dbReference>
<sequence>MKRTFSLGSEWLYYKIYCGVKTADFILTDNLKEKIEFLIENQLISKWFFIRYNDPDSHIRLRFKISTPENLGLVIQHIQEILTPLQEENLIWKIQTDTYAREIERYGATTYEISESIFQADSELILDYISLKPHFENETTSILFSFLAVDQFLNLFLLSKEEKMKLLDRWQSSFKTEFQADKNLKKEFDKNYRNIEKELDALLSFQKTDTLAPIYDVILLKNEKIKDYIPEIKTHLEIDLSSFLSSHVHMMLNRQFTSRQREYELLIYDHLYRYYKRCLFMKKKE</sequence>
<comment type="caution">
    <text evidence="2">The sequence shown here is derived from an EMBL/GenBank/DDBJ whole genome shotgun (WGS) entry which is preliminary data.</text>
</comment>
<organism evidence="2 3">
    <name type="scientific">Flavobacterium jejuense</name>
    <dbReference type="NCBI Taxonomy" id="1544455"/>
    <lineage>
        <taxon>Bacteria</taxon>
        <taxon>Pseudomonadati</taxon>
        <taxon>Bacteroidota</taxon>
        <taxon>Flavobacteriia</taxon>
        <taxon>Flavobacteriales</taxon>
        <taxon>Flavobacteriaceae</taxon>
        <taxon>Flavobacterium</taxon>
    </lineage>
</organism>
<feature type="domain" description="Thiopeptide-type bacteriocin biosynthesis" evidence="1">
    <location>
        <begin position="11"/>
        <end position="275"/>
    </location>
</feature>
<dbReference type="InterPro" id="IPR023809">
    <property type="entry name" value="Thiopep_bacteriocin_synth_dom"/>
</dbReference>
<reference evidence="2 3" key="3">
    <citation type="submission" date="2020-02" db="EMBL/GenBank/DDBJ databases">
        <title>Flavobacterium profundi sp. nov., isolated from a deep-sea seamount.</title>
        <authorList>
            <person name="Zhang D.-C."/>
        </authorList>
    </citation>
    <scope>NUCLEOTIDE SEQUENCE [LARGE SCALE GENOMIC DNA]</scope>
    <source>
        <strain evidence="2 3">EC11</strain>
    </source>
</reference>
<accession>A0ABX0IR75</accession>
<dbReference type="RefSeq" id="WP_140962662.1">
    <property type="nucleotide sequence ID" value="NZ_VEVQ02000007.1"/>
</dbReference>
<evidence type="ECO:0000313" key="2">
    <source>
        <dbReference type="EMBL" id="NHN26330.1"/>
    </source>
</evidence>
<keyword evidence="3" id="KW-1185">Reference proteome</keyword>
<dbReference type="NCBIfam" id="TIGR03891">
    <property type="entry name" value="thiopep_ocin"/>
    <property type="match status" value="1"/>
</dbReference>
<proteinExistence type="predicted"/>
<dbReference type="Proteomes" id="UP000817854">
    <property type="component" value="Unassembled WGS sequence"/>
</dbReference>
<evidence type="ECO:0000313" key="3">
    <source>
        <dbReference type="Proteomes" id="UP000817854"/>
    </source>
</evidence>